<dbReference type="InterPro" id="IPR000980">
    <property type="entry name" value="SH2"/>
</dbReference>
<reference evidence="5 6" key="1">
    <citation type="submission" date="2021-05" db="EMBL/GenBank/DDBJ databases">
        <authorList>
            <person name="Zahm M."/>
            <person name="Klopp C."/>
            <person name="Cabau C."/>
            <person name="Kuhl H."/>
            <person name="Suciu R."/>
            <person name="Ciorpac M."/>
            <person name="Holostenco D."/>
            <person name="Gessner J."/>
            <person name="Wuertz S."/>
            <person name="Hohne C."/>
            <person name="Stock M."/>
            <person name="Gislard M."/>
            <person name="Lluch J."/>
            <person name="Milhes M."/>
            <person name="Lampietro C."/>
            <person name="Lopez Roques C."/>
            <person name="Donnadieu C."/>
            <person name="Du K."/>
            <person name="Schartl M."/>
            <person name="Guiguen Y."/>
        </authorList>
    </citation>
    <scope>NUCLEOTIDE SEQUENCE [LARGE SCALE GENOMIC DNA]</scope>
    <source>
        <strain evidence="5">Hh-F2</strain>
        <tissue evidence="5">Blood</tissue>
    </source>
</reference>
<dbReference type="Pfam" id="PF00017">
    <property type="entry name" value="SH2"/>
    <property type="match status" value="1"/>
</dbReference>
<evidence type="ECO:0000256" key="3">
    <source>
        <dbReference type="PROSITE-ProRule" id="PRU00191"/>
    </source>
</evidence>
<comment type="caution">
    <text evidence="5">The sequence shown here is derived from an EMBL/GenBank/DDBJ whole genome shotgun (WGS) entry which is preliminary data.</text>
</comment>
<dbReference type="PROSITE" id="PS50001">
    <property type="entry name" value="SH2"/>
    <property type="match status" value="1"/>
</dbReference>
<proteinExistence type="predicted"/>
<protein>
    <submittedName>
        <fullName evidence="5">SH2 domain-containing protein 1A-like isoform X1</fullName>
    </submittedName>
</protein>
<keyword evidence="1" id="KW-0391">Immunity</keyword>
<accession>A0ABR0ZPN2</accession>
<dbReference type="SMART" id="SM00252">
    <property type="entry name" value="SH2"/>
    <property type="match status" value="1"/>
</dbReference>
<dbReference type="PANTHER" id="PTHR46051:SF3">
    <property type="entry name" value="PHOSPHATIDYLINOSITOL 3,4,5-TRISPHOSPHATE 5-PHOSPHATASE 1"/>
    <property type="match status" value="1"/>
</dbReference>
<evidence type="ECO:0000256" key="2">
    <source>
        <dbReference type="ARBA" id="ARBA00022999"/>
    </source>
</evidence>
<organism evidence="5 6">
    <name type="scientific">Huso huso</name>
    <name type="common">Beluga</name>
    <name type="synonym">Acipenser huso</name>
    <dbReference type="NCBI Taxonomy" id="61971"/>
    <lineage>
        <taxon>Eukaryota</taxon>
        <taxon>Metazoa</taxon>
        <taxon>Chordata</taxon>
        <taxon>Craniata</taxon>
        <taxon>Vertebrata</taxon>
        <taxon>Euteleostomi</taxon>
        <taxon>Actinopterygii</taxon>
        <taxon>Chondrostei</taxon>
        <taxon>Acipenseriformes</taxon>
        <taxon>Acipenseridae</taxon>
        <taxon>Huso</taxon>
    </lineage>
</organism>
<keyword evidence="6" id="KW-1185">Reference proteome</keyword>
<sequence>MSQEVQQKQTIDTDDHIHSERLISVNAEHFPSKKNISLCSKHVCLDILWKNKQRRNGEITGKIWKRRSFLTRDSETVPGSFCLCVRRDTFVHTYRISQTSGKWAVKAAPAVTPQLFETLDKLIDTYRRAAPSTMAPLLYPLDKTALNNSNQNKGRIGVVPFYQCI</sequence>
<feature type="domain" description="SH2" evidence="4">
    <location>
        <begin position="68"/>
        <end position="141"/>
    </location>
</feature>
<dbReference type="SUPFAM" id="SSF55550">
    <property type="entry name" value="SH2 domain"/>
    <property type="match status" value="1"/>
</dbReference>
<evidence type="ECO:0000256" key="1">
    <source>
        <dbReference type="ARBA" id="ARBA00022859"/>
    </source>
</evidence>
<gene>
    <name evidence="5" type="ORF">HHUSO_G10427</name>
</gene>
<dbReference type="EMBL" id="JAHFZB010000008">
    <property type="protein sequence ID" value="KAK6486763.1"/>
    <property type="molecule type" value="Genomic_DNA"/>
</dbReference>
<name>A0ABR0ZPN2_HUSHU</name>
<keyword evidence="2 3" id="KW-0727">SH2 domain</keyword>
<evidence type="ECO:0000313" key="5">
    <source>
        <dbReference type="EMBL" id="KAK6486763.1"/>
    </source>
</evidence>
<dbReference type="Gene3D" id="3.30.505.10">
    <property type="entry name" value="SH2 domain"/>
    <property type="match status" value="1"/>
</dbReference>
<dbReference type="InterPro" id="IPR036860">
    <property type="entry name" value="SH2_dom_sf"/>
</dbReference>
<evidence type="ECO:0000259" key="4">
    <source>
        <dbReference type="PROSITE" id="PS50001"/>
    </source>
</evidence>
<dbReference type="PANTHER" id="PTHR46051">
    <property type="entry name" value="SH2 DOMAIN-CONTAINING PROTEIN"/>
    <property type="match status" value="1"/>
</dbReference>
<dbReference type="Proteomes" id="UP001369086">
    <property type="component" value="Unassembled WGS sequence"/>
</dbReference>
<evidence type="ECO:0000313" key="6">
    <source>
        <dbReference type="Proteomes" id="UP001369086"/>
    </source>
</evidence>